<dbReference type="EMBL" id="JAQQFM010000004">
    <property type="protein sequence ID" value="MFL9924506.1"/>
    <property type="molecule type" value="Genomic_DNA"/>
</dbReference>
<evidence type="ECO:0000256" key="11">
    <source>
        <dbReference type="ARBA" id="ARBA00023136"/>
    </source>
</evidence>
<evidence type="ECO:0000313" key="19">
    <source>
        <dbReference type="Proteomes" id="UP001629246"/>
    </source>
</evidence>
<keyword evidence="7" id="KW-0732">Signal</keyword>
<feature type="domain" description="TonB-dependent receptor-like beta-barrel" evidence="16">
    <location>
        <begin position="253"/>
        <end position="719"/>
    </location>
</feature>
<keyword evidence="3 14" id="KW-0813">Transport</keyword>
<evidence type="ECO:0000256" key="8">
    <source>
        <dbReference type="ARBA" id="ARBA00023004"/>
    </source>
</evidence>
<dbReference type="InterPro" id="IPR010105">
    <property type="entry name" value="TonB_sidphr_rcpt"/>
</dbReference>
<dbReference type="Pfam" id="PF07715">
    <property type="entry name" value="Plug"/>
    <property type="match status" value="1"/>
</dbReference>
<dbReference type="InterPro" id="IPR036942">
    <property type="entry name" value="Beta-barrel_TonB_sf"/>
</dbReference>
<reference evidence="18 19" key="1">
    <citation type="journal article" date="2024" name="Chem. Sci.">
        <title>Discovery of megapolipeptins by genome mining of a Burkholderiales bacteria collection.</title>
        <authorList>
            <person name="Paulo B.S."/>
            <person name="Recchia M.J.J."/>
            <person name="Lee S."/>
            <person name="Fergusson C.H."/>
            <person name="Romanowski S.B."/>
            <person name="Hernandez A."/>
            <person name="Krull N."/>
            <person name="Liu D.Y."/>
            <person name="Cavanagh H."/>
            <person name="Bos A."/>
            <person name="Gray C.A."/>
            <person name="Murphy B.T."/>
            <person name="Linington R.G."/>
            <person name="Eustaquio A.S."/>
        </authorList>
    </citation>
    <scope>NUCLEOTIDE SEQUENCE [LARGE SCALE GENOMIC DNA]</scope>
    <source>
        <strain evidence="18 19">RL21-008-BIB-A</strain>
    </source>
</reference>
<keyword evidence="19" id="KW-1185">Reference proteome</keyword>
<evidence type="ECO:0000256" key="12">
    <source>
        <dbReference type="ARBA" id="ARBA00023170"/>
    </source>
</evidence>
<dbReference type="SUPFAM" id="SSF56935">
    <property type="entry name" value="Porins"/>
    <property type="match status" value="1"/>
</dbReference>
<dbReference type="RefSeq" id="WP_408157222.1">
    <property type="nucleotide sequence ID" value="NZ_JAQQFM010000004.1"/>
</dbReference>
<evidence type="ECO:0000256" key="14">
    <source>
        <dbReference type="PROSITE-ProRule" id="PRU01360"/>
    </source>
</evidence>
<evidence type="ECO:0000256" key="6">
    <source>
        <dbReference type="ARBA" id="ARBA00022692"/>
    </source>
</evidence>
<evidence type="ECO:0000259" key="17">
    <source>
        <dbReference type="Pfam" id="PF07715"/>
    </source>
</evidence>
<gene>
    <name evidence="18" type="ORF">PQR62_09530</name>
</gene>
<evidence type="ECO:0000256" key="15">
    <source>
        <dbReference type="RuleBase" id="RU003357"/>
    </source>
</evidence>
<dbReference type="InterPro" id="IPR039426">
    <property type="entry name" value="TonB-dep_rcpt-like"/>
</dbReference>
<evidence type="ECO:0000313" key="18">
    <source>
        <dbReference type="EMBL" id="MFL9924506.1"/>
    </source>
</evidence>
<keyword evidence="8" id="KW-0408">Iron</keyword>
<dbReference type="Gene3D" id="2.170.130.10">
    <property type="entry name" value="TonB-dependent receptor, plug domain"/>
    <property type="match status" value="1"/>
</dbReference>
<evidence type="ECO:0000256" key="5">
    <source>
        <dbReference type="ARBA" id="ARBA00022496"/>
    </source>
</evidence>
<dbReference type="CDD" id="cd01347">
    <property type="entry name" value="ligand_gated_channel"/>
    <property type="match status" value="1"/>
</dbReference>
<feature type="domain" description="TonB-dependent receptor plug" evidence="17">
    <location>
        <begin position="63"/>
        <end position="161"/>
    </location>
</feature>
<sequence length="750" mass="80831">MDRRFTPIAATLFATFGSQAMLQDAHAQTSGEAASLPEITVTESSGSSVKADTASSSKFTAPLLDTPKTVTVITSEVMSQTGSTSLVEALRTTPGITFGAGEGGNPVGDRPFIRGFDAQSSTYVDGMRDLSSQSREIFNVESVEVVKGASSAFGGGGSTGGSINLVSKAPMKEQFSAGSIGIGTDNYKRLTADGNYLLGDNAAIRLNAMYHDSGVAGRDAIFNSRWGFAPSLTLGLNSPTRVTLSYYHMQSDDLPDSGIPYNNPRAGNALNGDGSPYNVNRNAFYGLADRDFRQTQADIATARIEHDFDVKLHVRNTTRYTKTSYNYIWTQPDDSQGNAYNGQVWRRANTRINDGNNIQNQTELYGEFMLGSVKNNFSVGFEMSREESTKDSYWVRTSTGTAACLAGTGAASSYNCTSLYSPNPNDPWNGYIGQANRPTYATANTYSVYMFDNAELNKQWSINAGLRYDSYRSTSRTNAAPAITAAASPTGVAIAATAASDLYSKSSFINYQAGIVFKPAENGSIYVNYSTSSDPAGLNTNDGTSDGSISAANQNLDPERSKSYELGTKWDVMEKKLSLTAALFRTEKVNARVTQADGTTQLAGNYKVDGLELGFAGNLTAKWQLFGGYTFMNSKIVDGGNASTTNGKQFANIPKNSFSLWSTYMVMPRLSVGGGAFYTSRVYGNTANTKWVPGYTRFDAMASYVIDKNMSLQLNIQNLSDKVYYNQAYASHYASIAPGRSATLALNVKY</sequence>
<evidence type="ECO:0000259" key="16">
    <source>
        <dbReference type="Pfam" id="PF00593"/>
    </source>
</evidence>
<proteinExistence type="inferred from homology"/>
<dbReference type="PANTHER" id="PTHR32552">
    <property type="entry name" value="FERRICHROME IRON RECEPTOR-RELATED"/>
    <property type="match status" value="1"/>
</dbReference>
<comment type="caution">
    <text evidence="18">The sequence shown here is derived from an EMBL/GenBank/DDBJ whole genome shotgun (WGS) entry which is preliminary data.</text>
</comment>
<keyword evidence="11 14" id="KW-0472">Membrane</keyword>
<comment type="similarity">
    <text evidence="2 14 15">Belongs to the TonB-dependent receptor family.</text>
</comment>
<evidence type="ECO:0000256" key="9">
    <source>
        <dbReference type="ARBA" id="ARBA00023065"/>
    </source>
</evidence>
<dbReference type="InterPro" id="IPR000531">
    <property type="entry name" value="Beta-barrel_TonB"/>
</dbReference>
<evidence type="ECO:0000256" key="10">
    <source>
        <dbReference type="ARBA" id="ARBA00023077"/>
    </source>
</evidence>
<evidence type="ECO:0000256" key="13">
    <source>
        <dbReference type="ARBA" id="ARBA00023237"/>
    </source>
</evidence>
<evidence type="ECO:0000256" key="2">
    <source>
        <dbReference type="ARBA" id="ARBA00009810"/>
    </source>
</evidence>
<dbReference type="Pfam" id="PF00593">
    <property type="entry name" value="TonB_dep_Rec_b-barrel"/>
    <property type="match status" value="1"/>
</dbReference>
<comment type="subcellular location">
    <subcellularLocation>
        <location evidence="1 14">Cell outer membrane</location>
        <topology evidence="1 14">Multi-pass membrane protein</topology>
    </subcellularLocation>
</comment>
<evidence type="ECO:0000256" key="3">
    <source>
        <dbReference type="ARBA" id="ARBA00022448"/>
    </source>
</evidence>
<name>A0ABW9A6M7_9BURK</name>
<keyword evidence="4 14" id="KW-1134">Transmembrane beta strand</keyword>
<evidence type="ECO:0000256" key="7">
    <source>
        <dbReference type="ARBA" id="ARBA00022729"/>
    </source>
</evidence>
<keyword evidence="6 14" id="KW-0812">Transmembrane</keyword>
<dbReference type="PANTHER" id="PTHR32552:SF89">
    <property type="entry name" value="CATECHOLATE SIDEROPHORE RECEPTOR FIU"/>
    <property type="match status" value="1"/>
</dbReference>
<keyword evidence="9" id="KW-0406">Ion transport</keyword>
<dbReference type="InterPro" id="IPR037066">
    <property type="entry name" value="Plug_dom_sf"/>
</dbReference>
<keyword evidence="10 15" id="KW-0798">TonB box</keyword>
<evidence type="ECO:0000256" key="1">
    <source>
        <dbReference type="ARBA" id="ARBA00004571"/>
    </source>
</evidence>
<dbReference type="InterPro" id="IPR012910">
    <property type="entry name" value="Plug_dom"/>
</dbReference>
<dbReference type="Gene3D" id="2.40.170.20">
    <property type="entry name" value="TonB-dependent receptor, beta-barrel domain"/>
    <property type="match status" value="1"/>
</dbReference>
<protein>
    <submittedName>
        <fullName evidence="18">TonB-dependent siderophore receptor</fullName>
    </submittedName>
</protein>
<dbReference type="PROSITE" id="PS52016">
    <property type="entry name" value="TONB_DEPENDENT_REC_3"/>
    <property type="match status" value="1"/>
</dbReference>
<dbReference type="Proteomes" id="UP001629246">
    <property type="component" value="Unassembled WGS sequence"/>
</dbReference>
<keyword evidence="12 18" id="KW-0675">Receptor</keyword>
<keyword evidence="13 14" id="KW-0998">Cell outer membrane</keyword>
<keyword evidence="5" id="KW-0410">Iron transport</keyword>
<accession>A0ABW9A6M7</accession>
<evidence type="ECO:0000256" key="4">
    <source>
        <dbReference type="ARBA" id="ARBA00022452"/>
    </source>
</evidence>
<dbReference type="NCBIfam" id="TIGR01783">
    <property type="entry name" value="TonB-siderophor"/>
    <property type="match status" value="1"/>
</dbReference>
<organism evidence="18 19">
    <name type="scientific">Herbaspirillum lusitanum</name>
    <dbReference type="NCBI Taxonomy" id="213312"/>
    <lineage>
        <taxon>Bacteria</taxon>
        <taxon>Pseudomonadati</taxon>
        <taxon>Pseudomonadota</taxon>
        <taxon>Betaproteobacteria</taxon>
        <taxon>Burkholderiales</taxon>
        <taxon>Oxalobacteraceae</taxon>
        <taxon>Herbaspirillum</taxon>
    </lineage>
</organism>